<sequence>MRNLAPVKMEDDILQTLWLQRLPANLQQILSVCKASLDELAQIADKIHEVSGCNLTVARVESNSDQFELDAIKAELSDLTIPLSDLTMVKKLSVSQYSHGRIKPRRRSRTPSRRIADKNVEPKRLYLVTGHKFLVDSGAAVCCYPKKLTNFKAKQDLELYAANGSRISTYGTIKLELDFGLRRSFIWSFLVADVSDPIIGADFLERFELLIDVRNRRLLDGRTALFVKGTLKKTKSLGLTLVANNSPFHSILLKYPNLFSTNLDPNTNKSTVTHCIETKGSPVHARARRLNPEKLTFLEKEFNDLMRQGIIRPSKSSYSSPIHFVKKGNG</sequence>
<dbReference type="Gene3D" id="3.10.10.10">
    <property type="entry name" value="HIV Type 1 Reverse Transcriptase, subunit A, domain 1"/>
    <property type="match status" value="1"/>
</dbReference>
<dbReference type="PANTHER" id="PTHR33327">
    <property type="entry name" value="ENDONUCLEASE"/>
    <property type="match status" value="1"/>
</dbReference>
<organism evidence="2 3">
    <name type="scientific">Araneus ventricosus</name>
    <name type="common">Orbweaver spider</name>
    <name type="synonym">Epeira ventricosa</name>
    <dbReference type="NCBI Taxonomy" id="182803"/>
    <lineage>
        <taxon>Eukaryota</taxon>
        <taxon>Metazoa</taxon>
        <taxon>Ecdysozoa</taxon>
        <taxon>Arthropoda</taxon>
        <taxon>Chelicerata</taxon>
        <taxon>Arachnida</taxon>
        <taxon>Araneae</taxon>
        <taxon>Araneomorphae</taxon>
        <taxon>Entelegynae</taxon>
        <taxon>Araneoidea</taxon>
        <taxon>Araneidae</taxon>
        <taxon>Araneus</taxon>
    </lineage>
</organism>
<dbReference type="PANTHER" id="PTHR33327:SF3">
    <property type="entry name" value="RNA-DIRECTED DNA POLYMERASE"/>
    <property type="match status" value="1"/>
</dbReference>
<dbReference type="InterPro" id="IPR043502">
    <property type="entry name" value="DNA/RNA_pol_sf"/>
</dbReference>
<evidence type="ECO:0000313" key="1">
    <source>
        <dbReference type="EMBL" id="GBN09929.1"/>
    </source>
</evidence>
<accession>A0A4Y2L5H9</accession>
<gene>
    <name evidence="2" type="ORF">AVEN_118085_1</name>
    <name evidence="1" type="ORF">AVEN_251555_1</name>
</gene>
<dbReference type="Gene3D" id="2.40.70.10">
    <property type="entry name" value="Acid Proteases"/>
    <property type="match status" value="1"/>
</dbReference>
<dbReference type="InterPro" id="IPR021109">
    <property type="entry name" value="Peptidase_aspartic_dom_sf"/>
</dbReference>
<name>A0A4Y2L5H9_ARAVE</name>
<comment type="caution">
    <text evidence="2">The sequence shown here is derived from an EMBL/GenBank/DDBJ whole genome shotgun (WGS) entry which is preliminary data.</text>
</comment>
<dbReference type="SUPFAM" id="SSF50630">
    <property type="entry name" value="Acid proteases"/>
    <property type="match status" value="1"/>
</dbReference>
<keyword evidence="3" id="KW-1185">Reference proteome</keyword>
<protein>
    <recommendedName>
        <fullName evidence="4">Peptidase A2 domain-containing protein</fullName>
    </recommendedName>
</protein>
<dbReference type="GO" id="GO:0071897">
    <property type="term" value="P:DNA biosynthetic process"/>
    <property type="evidence" value="ECO:0007669"/>
    <property type="project" value="UniProtKB-ARBA"/>
</dbReference>
<dbReference type="Proteomes" id="UP000499080">
    <property type="component" value="Unassembled WGS sequence"/>
</dbReference>
<dbReference type="FunFam" id="2.40.70.10:FF:000130">
    <property type="entry name" value="Retrovirus-related Pol polyprotein from transposon opus-like Protein"/>
    <property type="match status" value="1"/>
</dbReference>
<evidence type="ECO:0008006" key="4">
    <source>
        <dbReference type="Google" id="ProtNLM"/>
    </source>
</evidence>
<dbReference type="OrthoDB" id="8066980at2759"/>
<evidence type="ECO:0000313" key="2">
    <source>
        <dbReference type="EMBL" id="GBN09961.1"/>
    </source>
</evidence>
<dbReference type="EMBL" id="BGPR01117436">
    <property type="protein sequence ID" value="GBN09961.1"/>
    <property type="molecule type" value="Genomic_DNA"/>
</dbReference>
<dbReference type="AlphaFoldDB" id="A0A4Y2L5H9"/>
<evidence type="ECO:0000313" key="3">
    <source>
        <dbReference type="Proteomes" id="UP000499080"/>
    </source>
</evidence>
<dbReference type="SUPFAM" id="SSF56672">
    <property type="entry name" value="DNA/RNA polymerases"/>
    <property type="match status" value="1"/>
</dbReference>
<proteinExistence type="predicted"/>
<reference evidence="2 3" key="1">
    <citation type="journal article" date="2019" name="Sci. Rep.">
        <title>Orb-weaving spider Araneus ventricosus genome elucidates the spidroin gene catalogue.</title>
        <authorList>
            <person name="Kono N."/>
            <person name="Nakamura H."/>
            <person name="Ohtoshi R."/>
            <person name="Moran D.A.P."/>
            <person name="Shinohara A."/>
            <person name="Yoshida Y."/>
            <person name="Fujiwara M."/>
            <person name="Mori M."/>
            <person name="Tomita M."/>
            <person name="Arakawa K."/>
        </authorList>
    </citation>
    <scope>NUCLEOTIDE SEQUENCE [LARGE SCALE GENOMIC DNA]</scope>
</reference>
<dbReference type="EMBL" id="BGPR01117431">
    <property type="protein sequence ID" value="GBN09929.1"/>
    <property type="molecule type" value="Genomic_DNA"/>
</dbReference>